<dbReference type="EMBL" id="FNIA01000023">
    <property type="protein sequence ID" value="SDN26071.1"/>
    <property type="molecule type" value="Genomic_DNA"/>
</dbReference>
<evidence type="ECO:0008006" key="3">
    <source>
        <dbReference type="Google" id="ProtNLM"/>
    </source>
</evidence>
<dbReference type="RefSeq" id="WP_175526487.1">
    <property type="nucleotide sequence ID" value="NZ_FNIA01000023.1"/>
</dbReference>
<protein>
    <recommendedName>
        <fullName evidence="3">Small CPxCG-related zinc finger protein</fullName>
    </recommendedName>
</protein>
<gene>
    <name evidence="1" type="ORF">SAMN05192554_12332</name>
</gene>
<proteinExistence type="predicted"/>
<accession>A0A1G9ZYT4</accession>
<dbReference type="Proteomes" id="UP000199370">
    <property type="component" value="Unassembled WGS sequence"/>
</dbReference>
<organism evidence="1 2">
    <name type="scientific">Haloarchaeobius iranensis</name>
    <dbReference type="NCBI Taxonomy" id="996166"/>
    <lineage>
        <taxon>Archaea</taxon>
        <taxon>Methanobacteriati</taxon>
        <taxon>Methanobacteriota</taxon>
        <taxon>Stenosarchaea group</taxon>
        <taxon>Halobacteria</taxon>
        <taxon>Halobacteriales</taxon>
        <taxon>Halorubellaceae</taxon>
        <taxon>Haloarchaeobius</taxon>
    </lineage>
</organism>
<evidence type="ECO:0000313" key="1">
    <source>
        <dbReference type="EMBL" id="SDN26071.1"/>
    </source>
</evidence>
<name>A0A1G9ZYT4_9EURY</name>
<dbReference type="AlphaFoldDB" id="A0A1G9ZYT4"/>
<evidence type="ECO:0000313" key="2">
    <source>
        <dbReference type="Proteomes" id="UP000199370"/>
    </source>
</evidence>
<reference evidence="1 2" key="1">
    <citation type="submission" date="2016-10" db="EMBL/GenBank/DDBJ databases">
        <authorList>
            <person name="de Groot N.N."/>
        </authorList>
    </citation>
    <scope>NUCLEOTIDE SEQUENCE [LARGE SCALE GENOMIC DNA]</scope>
    <source>
        <strain evidence="2">EB21,IBRC-M 10013,KCTC 4048</strain>
    </source>
</reference>
<sequence length="85" mass="9323">MANQGADPVQTEGDADYDWCRTDDGVRIFDPDNPDAWVEMSFEAGVDPEHRLFMVCDDCGAVFAQRTRPGNGSRCGDCGAEFVSE</sequence>
<keyword evidence="2" id="KW-1185">Reference proteome</keyword>